<name>A0ACB7S8Q9_HYAAI</name>
<organism evidence="1 2">
    <name type="scientific">Hyalomma asiaticum</name>
    <name type="common">Tick</name>
    <dbReference type="NCBI Taxonomy" id="266040"/>
    <lineage>
        <taxon>Eukaryota</taxon>
        <taxon>Metazoa</taxon>
        <taxon>Ecdysozoa</taxon>
        <taxon>Arthropoda</taxon>
        <taxon>Chelicerata</taxon>
        <taxon>Arachnida</taxon>
        <taxon>Acari</taxon>
        <taxon>Parasitiformes</taxon>
        <taxon>Ixodida</taxon>
        <taxon>Ixodoidea</taxon>
        <taxon>Ixodidae</taxon>
        <taxon>Hyalomminae</taxon>
        <taxon>Hyalomma</taxon>
    </lineage>
</organism>
<protein>
    <submittedName>
        <fullName evidence="1">Uncharacterized protein</fullName>
    </submittedName>
</protein>
<evidence type="ECO:0000313" key="1">
    <source>
        <dbReference type="EMBL" id="KAH6930048.1"/>
    </source>
</evidence>
<proteinExistence type="predicted"/>
<keyword evidence="2" id="KW-1185">Reference proteome</keyword>
<dbReference type="Proteomes" id="UP000821845">
    <property type="component" value="Chromosome 5"/>
</dbReference>
<sequence length="79" mass="9253">MPGFAKSHWIYQRCQLSTTKFSGNHAHRKTENYLSSSPDELLRDLAPPWTPDAYTLYFYSVIQHVLELEAHGFLKTYFT</sequence>
<dbReference type="EMBL" id="CM023485">
    <property type="protein sequence ID" value="KAH6930048.1"/>
    <property type="molecule type" value="Genomic_DNA"/>
</dbReference>
<evidence type="ECO:0000313" key="2">
    <source>
        <dbReference type="Proteomes" id="UP000821845"/>
    </source>
</evidence>
<gene>
    <name evidence="1" type="ORF">HPB50_008119</name>
</gene>
<reference evidence="1" key="1">
    <citation type="submission" date="2020-05" db="EMBL/GenBank/DDBJ databases">
        <title>Large-scale comparative analyses of tick genomes elucidate their genetic diversity and vector capacities.</title>
        <authorList>
            <person name="Jia N."/>
            <person name="Wang J."/>
            <person name="Shi W."/>
            <person name="Du L."/>
            <person name="Sun Y."/>
            <person name="Zhan W."/>
            <person name="Jiang J."/>
            <person name="Wang Q."/>
            <person name="Zhang B."/>
            <person name="Ji P."/>
            <person name="Sakyi L.B."/>
            <person name="Cui X."/>
            <person name="Yuan T."/>
            <person name="Jiang B."/>
            <person name="Yang W."/>
            <person name="Lam T.T.-Y."/>
            <person name="Chang Q."/>
            <person name="Ding S."/>
            <person name="Wang X."/>
            <person name="Zhu J."/>
            <person name="Ruan X."/>
            <person name="Zhao L."/>
            <person name="Wei J."/>
            <person name="Que T."/>
            <person name="Du C."/>
            <person name="Cheng J."/>
            <person name="Dai P."/>
            <person name="Han X."/>
            <person name="Huang E."/>
            <person name="Gao Y."/>
            <person name="Liu J."/>
            <person name="Shao H."/>
            <person name="Ye R."/>
            <person name="Li L."/>
            <person name="Wei W."/>
            <person name="Wang X."/>
            <person name="Wang C."/>
            <person name="Yang T."/>
            <person name="Huo Q."/>
            <person name="Li W."/>
            <person name="Guo W."/>
            <person name="Chen H."/>
            <person name="Zhou L."/>
            <person name="Ni X."/>
            <person name="Tian J."/>
            <person name="Zhou Y."/>
            <person name="Sheng Y."/>
            <person name="Liu T."/>
            <person name="Pan Y."/>
            <person name="Xia L."/>
            <person name="Li J."/>
            <person name="Zhao F."/>
            <person name="Cao W."/>
        </authorList>
    </citation>
    <scope>NUCLEOTIDE SEQUENCE</scope>
    <source>
        <strain evidence="1">Hyas-2018</strain>
    </source>
</reference>
<accession>A0ACB7S8Q9</accession>
<comment type="caution">
    <text evidence="1">The sequence shown here is derived from an EMBL/GenBank/DDBJ whole genome shotgun (WGS) entry which is preliminary data.</text>
</comment>